<evidence type="ECO:0000256" key="1">
    <source>
        <dbReference type="SAM" id="MobiDB-lite"/>
    </source>
</evidence>
<evidence type="ECO:0000313" key="3">
    <source>
        <dbReference type="Proteomes" id="UP000007814"/>
    </source>
</evidence>
<feature type="region of interest" description="Disordered" evidence="1">
    <location>
        <begin position="21"/>
        <end position="41"/>
    </location>
</feature>
<comment type="caution">
    <text evidence="2">The sequence shown here is derived from an EMBL/GenBank/DDBJ whole genome shotgun (WGS) entry which is preliminary data.</text>
</comment>
<gene>
    <name evidence="2" type="ORF">HMPREF1129_1447</name>
</gene>
<evidence type="ECO:0000313" key="2">
    <source>
        <dbReference type="EMBL" id="EJN85622.1"/>
    </source>
</evidence>
<sequence>MTTAVEDVLFLRERTFMTRTASAGGMQMPGRSHRWENAVLG</sequence>
<name>J3F4C9_ACTNH</name>
<accession>J3F4C9</accession>
<dbReference type="AlphaFoldDB" id="J3F4C9"/>
<reference evidence="2 3" key="1">
    <citation type="submission" date="2012-07" db="EMBL/GenBank/DDBJ databases">
        <authorList>
            <person name="Durkin A.S."/>
            <person name="McCorrison J."/>
            <person name="Torralba M."/>
            <person name="Gillis M."/>
            <person name="Methe B."/>
            <person name="Sutton G."/>
            <person name="Nelson K.E."/>
        </authorList>
    </citation>
    <scope>NUCLEOTIDE SEQUENCE [LARGE SCALE GENOMIC DNA]</scope>
    <source>
        <strain evidence="3">ATCC 12104 / DSM 43013 / CCUG 2238 / JCM 8349 / NCTC 10301 / Howell 279</strain>
    </source>
</reference>
<organism evidence="2 3">
    <name type="scientific">Actinomyces naeslundii (strain ATCC 12104 / DSM 43013 / CCUG 2238 / JCM 8349 / NCTC 10301 / Howell 279)</name>
    <dbReference type="NCBI Taxonomy" id="1115803"/>
    <lineage>
        <taxon>Bacteria</taxon>
        <taxon>Bacillati</taxon>
        <taxon>Actinomycetota</taxon>
        <taxon>Actinomycetes</taxon>
        <taxon>Actinomycetales</taxon>
        <taxon>Actinomycetaceae</taxon>
        <taxon>Actinomyces</taxon>
    </lineage>
</organism>
<protein>
    <submittedName>
        <fullName evidence="2">Uncharacterized protein</fullName>
    </submittedName>
</protein>
<dbReference type="Proteomes" id="UP000007814">
    <property type="component" value="Unassembled WGS sequence"/>
</dbReference>
<dbReference type="EMBL" id="ALJK01000052">
    <property type="protein sequence ID" value="EJN85622.1"/>
    <property type="molecule type" value="Genomic_DNA"/>
</dbReference>
<dbReference type="PATRIC" id="fig|1115803.3.peg.636"/>
<proteinExistence type="predicted"/>